<gene>
    <name evidence="3" type="ORF">Taro_006132</name>
</gene>
<organism evidence="3 4">
    <name type="scientific">Colocasia esculenta</name>
    <name type="common">Wild taro</name>
    <name type="synonym">Arum esculentum</name>
    <dbReference type="NCBI Taxonomy" id="4460"/>
    <lineage>
        <taxon>Eukaryota</taxon>
        <taxon>Viridiplantae</taxon>
        <taxon>Streptophyta</taxon>
        <taxon>Embryophyta</taxon>
        <taxon>Tracheophyta</taxon>
        <taxon>Spermatophyta</taxon>
        <taxon>Magnoliopsida</taxon>
        <taxon>Liliopsida</taxon>
        <taxon>Araceae</taxon>
        <taxon>Aroideae</taxon>
        <taxon>Colocasieae</taxon>
        <taxon>Colocasia</taxon>
    </lineage>
</organism>
<feature type="compositionally biased region" description="Basic and acidic residues" evidence="1">
    <location>
        <begin position="310"/>
        <end position="323"/>
    </location>
</feature>
<dbReference type="Pfam" id="PF11926">
    <property type="entry name" value="DUF3444"/>
    <property type="match status" value="2"/>
</dbReference>
<dbReference type="SMART" id="SM00271">
    <property type="entry name" value="DnaJ"/>
    <property type="match status" value="1"/>
</dbReference>
<dbReference type="EMBL" id="NMUH01000180">
    <property type="protein sequence ID" value="MQL73778.1"/>
    <property type="molecule type" value="Genomic_DNA"/>
</dbReference>
<feature type="region of interest" description="Disordered" evidence="1">
    <location>
        <begin position="135"/>
        <end position="164"/>
    </location>
</feature>
<dbReference type="PANTHER" id="PTHR47374">
    <property type="entry name" value="ENDOSOME ANTIGEN-LIKE PROTEIN, PUTATIVE (DUF3444)-RELATED"/>
    <property type="match status" value="1"/>
</dbReference>
<dbReference type="Proteomes" id="UP000652761">
    <property type="component" value="Unassembled WGS sequence"/>
</dbReference>
<sequence>MECNKEEAIRAKDIAEKRMQCRDFIGARKMVLKAQQLFPDLENTLQILTVCEVHCSAETKVHGLEDWYGILQVEPTADDSWIKKQYKKLAFLLHPDKNKFAGAEAAFKLVGEAHRILTDQTKRSVYDLKMNASRKAVGPNPAHQTRPSATRKQPEVPKNYTTHPGASFANLNQTWATQQQTHASQTFWTACPSCGIRYQYYSTMINRALRCQNCLKPFVACDINAQGVPTGMKFGCPLNQSGIFQHKDSEIQKNASQKGNGEGGSSNMDTQENAGGRSTVPEPVTRAFGQGNRNKMQDSRCADNGTGGKNEVKVEKVKLEKVNKRGPSRNASQKRQRKTVMESSDRNGSDSASAFETSGNAAASNTGNVGGRYPRRSGRQKQNVAYNEDKDNSDADDLENSSGFKRSRTDGSSHCGDQGGKTSSGNDVDAAPISKNNLPGASRSIYAEEDMPSINKQEGNGMKESRDTTGKGATEKNSKDGATLNPGDPEIVIYADPEFHDFDKHKSFAIGQIWAMYDDIDAMPRFYARIKNVSSSGFKVHFTWLEYDPIDRAKIDWYDKKLPVGCGEFTLGETENSDDIRMFSHLTYCMKGSKRNSYVVYPRKGEVWALLKGWDSKWRLHPDEHRQYEYEVVQVLSDFSVDTGVDTVYLVRVEGFVSLFCQGTRRLHIPHGELLRFSHMVPSYRLTGKEREGIPEGMFELDCASLPTNWKAMFPSVALNEIRGNVDDTGHENGVPAFIPGTRESKGADEYEVHCTIGSNIKTNGKIQVETPPEVPDISSEGLKGIHKSKNGQAGGSKSAAVDLGKTASDRMPSDRLVNVKEKHLDGPSTSTGNAVKNHNDAMPDALSHLYFVYPDSEFYRFELERSKETFKPGQIWALYCEEDGFPKYYALVSKVDSGDFKVHVTWLDCCPQLQEDTKWANNELPFGCGRFKLCSGRHAKETYDTVETFSHLVVAAHVEKKPQYDIYPQINEVWALYRNWSVHWQLSDVQNCYDKADYEIVEVIHSSDSVMKVKILEKVDGFKSVFRAKRTNGNLTTLDVFRNEFLKFSHRIPSFRLTEQRGGKLRDCWELDPASVPEIFCRKTN</sequence>
<feature type="compositionally biased region" description="Basic residues" evidence="1">
    <location>
        <begin position="324"/>
        <end position="338"/>
    </location>
</feature>
<dbReference type="AlphaFoldDB" id="A0A843TQ75"/>
<feature type="domain" description="J" evidence="2">
    <location>
        <begin position="66"/>
        <end position="130"/>
    </location>
</feature>
<comment type="caution">
    <text evidence="3">The sequence shown here is derived from an EMBL/GenBank/DDBJ whole genome shotgun (WGS) entry which is preliminary data.</text>
</comment>
<evidence type="ECO:0000313" key="4">
    <source>
        <dbReference type="Proteomes" id="UP000652761"/>
    </source>
</evidence>
<keyword evidence="4" id="KW-1185">Reference proteome</keyword>
<evidence type="ECO:0000256" key="1">
    <source>
        <dbReference type="SAM" id="MobiDB-lite"/>
    </source>
</evidence>
<protein>
    <recommendedName>
        <fullName evidence="2">J domain-containing protein</fullName>
    </recommendedName>
</protein>
<dbReference type="CDD" id="cd06257">
    <property type="entry name" value="DnaJ"/>
    <property type="match status" value="1"/>
</dbReference>
<proteinExistence type="predicted"/>
<dbReference type="OrthoDB" id="10250354at2759"/>
<feature type="compositionally biased region" description="Basic and acidic residues" evidence="1">
    <location>
        <begin position="461"/>
        <end position="479"/>
    </location>
</feature>
<dbReference type="InterPro" id="IPR036869">
    <property type="entry name" value="J_dom_sf"/>
</dbReference>
<dbReference type="PROSITE" id="PS50076">
    <property type="entry name" value="DNAJ_2"/>
    <property type="match status" value="1"/>
</dbReference>
<feature type="compositionally biased region" description="Polar residues" evidence="1">
    <location>
        <begin position="349"/>
        <end position="367"/>
    </location>
</feature>
<dbReference type="PRINTS" id="PR00625">
    <property type="entry name" value="JDOMAIN"/>
</dbReference>
<feature type="compositionally biased region" description="Basic and acidic residues" evidence="1">
    <location>
        <begin position="339"/>
        <end position="348"/>
    </location>
</feature>
<feature type="compositionally biased region" description="Polar residues" evidence="1">
    <location>
        <begin position="252"/>
        <end position="273"/>
    </location>
</feature>
<dbReference type="SMR" id="A0A843TQ75"/>
<name>A0A843TQ75_COLES</name>
<reference evidence="3" key="1">
    <citation type="submission" date="2017-07" db="EMBL/GenBank/DDBJ databases">
        <title>Taro Niue Genome Assembly and Annotation.</title>
        <authorList>
            <person name="Atibalentja N."/>
            <person name="Keating K."/>
            <person name="Fields C.J."/>
        </authorList>
    </citation>
    <scope>NUCLEOTIDE SEQUENCE</scope>
    <source>
        <strain evidence="3">Niue_2</strain>
        <tissue evidence="3">Leaf</tissue>
    </source>
</reference>
<dbReference type="Gene3D" id="1.10.287.110">
    <property type="entry name" value="DnaJ domain"/>
    <property type="match status" value="1"/>
</dbReference>
<evidence type="ECO:0000259" key="2">
    <source>
        <dbReference type="PROSITE" id="PS50076"/>
    </source>
</evidence>
<feature type="region of interest" description="Disordered" evidence="1">
    <location>
        <begin position="786"/>
        <end position="810"/>
    </location>
</feature>
<dbReference type="PANTHER" id="PTHR47374:SF6">
    <property type="entry name" value="ENDOSOME ANTIGEN-LIKE PROTEIN, PUTATIVE (DUF3444)-RELATED"/>
    <property type="match status" value="1"/>
</dbReference>
<evidence type="ECO:0000313" key="3">
    <source>
        <dbReference type="EMBL" id="MQL73778.1"/>
    </source>
</evidence>
<accession>A0A843TQ75</accession>
<feature type="compositionally biased region" description="Polar residues" evidence="1">
    <location>
        <begin position="142"/>
        <end position="151"/>
    </location>
</feature>
<dbReference type="InterPro" id="IPR024593">
    <property type="entry name" value="DUF3444"/>
</dbReference>
<dbReference type="Pfam" id="PF00226">
    <property type="entry name" value="DnaJ"/>
    <property type="match status" value="1"/>
</dbReference>
<dbReference type="InterPro" id="IPR001623">
    <property type="entry name" value="DnaJ_domain"/>
</dbReference>
<dbReference type="GO" id="GO:0005783">
    <property type="term" value="C:endoplasmic reticulum"/>
    <property type="evidence" value="ECO:0007669"/>
    <property type="project" value="UniProtKB-ARBA"/>
</dbReference>
<feature type="region of interest" description="Disordered" evidence="1">
    <location>
        <begin position="252"/>
        <end position="489"/>
    </location>
</feature>
<dbReference type="SUPFAM" id="SSF46565">
    <property type="entry name" value="Chaperone J-domain"/>
    <property type="match status" value="1"/>
</dbReference>